<gene>
    <name evidence="8" type="ORF">HCU67_10025</name>
</gene>
<evidence type="ECO:0000256" key="3">
    <source>
        <dbReference type="ARBA" id="ARBA00023015"/>
    </source>
</evidence>
<evidence type="ECO:0000259" key="7">
    <source>
        <dbReference type="PROSITE" id="PS50110"/>
    </source>
</evidence>
<dbReference type="PANTHER" id="PTHR48111:SF1">
    <property type="entry name" value="TWO-COMPONENT RESPONSE REGULATOR ORR33"/>
    <property type="match status" value="1"/>
</dbReference>
<evidence type="ECO:0000256" key="6">
    <source>
        <dbReference type="PROSITE-ProRule" id="PRU00169"/>
    </source>
</evidence>
<dbReference type="SUPFAM" id="SSF52172">
    <property type="entry name" value="CheY-like"/>
    <property type="match status" value="1"/>
</dbReference>
<dbReference type="CDD" id="cd17574">
    <property type="entry name" value="REC_OmpR"/>
    <property type="match status" value="1"/>
</dbReference>
<dbReference type="InterPro" id="IPR039420">
    <property type="entry name" value="WalR-like"/>
</dbReference>
<protein>
    <submittedName>
        <fullName evidence="8">Response regulator transcription factor</fullName>
    </submittedName>
</protein>
<reference evidence="8 9" key="1">
    <citation type="submission" date="2020-04" db="EMBL/GenBank/DDBJ databases">
        <authorList>
            <person name="Yoon J."/>
        </authorList>
    </citation>
    <scope>NUCLEOTIDE SEQUENCE [LARGE SCALE GENOMIC DNA]</scope>
    <source>
        <strain evidence="8 9">DJ-13</strain>
    </source>
</reference>
<evidence type="ECO:0000256" key="5">
    <source>
        <dbReference type="ARBA" id="ARBA00023163"/>
    </source>
</evidence>
<comment type="caution">
    <text evidence="8">The sequence shown here is derived from an EMBL/GenBank/DDBJ whole genome shotgun (WGS) entry which is preliminary data.</text>
</comment>
<dbReference type="SMART" id="SM00448">
    <property type="entry name" value="REC"/>
    <property type="match status" value="1"/>
</dbReference>
<feature type="domain" description="Response regulatory" evidence="7">
    <location>
        <begin position="5"/>
        <end position="120"/>
    </location>
</feature>
<evidence type="ECO:0000313" key="9">
    <source>
        <dbReference type="Proteomes" id="UP000718451"/>
    </source>
</evidence>
<dbReference type="RefSeq" id="WP_168552492.1">
    <property type="nucleotide sequence ID" value="NZ_JAAWWL010000002.1"/>
</dbReference>
<keyword evidence="2" id="KW-0902">Two-component regulatory system</keyword>
<keyword evidence="3" id="KW-0805">Transcription regulation</keyword>
<feature type="modified residue" description="4-aspartylphosphate" evidence="6">
    <location>
        <position position="54"/>
    </location>
</feature>
<dbReference type="InterPro" id="IPR001789">
    <property type="entry name" value="Sig_transdc_resp-reg_receiver"/>
</dbReference>
<dbReference type="Proteomes" id="UP000718451">
    <property type="component" value="Unassembled WGS sequence"/>
</dbReference>
<dbReference type="EMBL" id="JAAWWL010000002">
    <property type="protein sequence ID" value="NKI32279.1"/>
    <property type="molecule type" value="Genomic_DNA"/>
</dbReference>
<keyword evidence="9" id="KW-1185">Reference proteome</keyword>
<sequence>METKQLLLAEDDEMLASLLDYRLRKDGYDVCVSHNGKSVKENLQKRIPDAIVCDIMMPYFSGIELVDYVRNDLKSNVPIIMISSASNDENILSAFEMGANDFVPKPVSPTELLARITKELKRSA</sequence>
<organism evidence="8 9">
    <name type="scientific">Croceivirga thetidis</name>
    <dbReference type="NCBI Taxonomy" id="2721623"/>
    <lineage>
        <taxon>Bacteria</taxon>
        <taxon>Pseudomonadati</taxon>
        <taxon>Bacteroidota</taxon>
        <taxon>Flavobacteriia</taxon>
        <taxon>Flavobacteriales</taxon>
        <taxon>Flavobacteriaceae</taxon>
        <taxon>Croceivirga</taxon>
    </lineage>
</organism>
<proteinExistence type="predicted"/>
<evidence type="ECO:0000256" key="1">
    <source>
        <dbReference type="ARBA" id="ARBA00022553"/>
    </source>
</evidence>
<dbReference type="PROSITE" id="PS50110">
    <property type="entry name" value="RESPONSE_REGULATORY"/>
    <property type="match status" value="1"/>
</dbReference>
<evidence type="ECO:0000256" key="2">
    <source>
        <dbReference type="ARBA" id="ARBA00023012"/>
    </source>
</evidence>
<evidence type="ECO:0000313" key="8">
    <source>
        <dbReference type="EMBL" id="NKI32279.1"/>
    </source>
</evidence>
<dbReference type="PANTHER" id="PTHR48111">
    <property type="entry name" value="REGULATOR OF RPOS"/>
    <property type="match status" value="1"/>
</dbReference>
<evidence type="ECO:0000256" key="4">
    <source>
        <dbReference type="ARBA" id="ARBA00023125"/>
    </source>
</evidence>
<dbReference type="Pfam" id="PF00072">
    <property type="entry name" value="Response_reg"/>
    <property type="match status" value="1"/>
</dbReference>
<keyword evidence="1 6" id="KW-0597">Phosphoprotein</keyword>
<dbReference type="Gene3D" id="3.40.50.2300">
    <property type="match status" value="1"/>
</dbReference>
<dbReference type="InterPro" id="IPR011006">
    <property type="entry name" value="CheY-like_superfamily"/>
</dbReference>
<accession>A0ABX1GRQ3</accession>
<keyword evidence="4" id="KW-0238">DNA-binding</keyword>
<keyword evidence="5" id="KW-0804">Transcription</keyword>
<name>A0ABX1GRQ3_9FLAO</name>